<evidence type="ECO:0000313" key="3">
    <source>
        <dbReference type="Proteomes" id="UP000182836"/>
    </source>
</evidence>
<dbReference type="RefSeq" id="WP_170206985.1">
    <property type="nucleotide sequence ID" value="NZ_BJOA01000067.1"/>
</dbReference>
<dbReference type="EMBL" id="FNED01000009">
    <property type="protein sequence ID" value="SDI91674.1"/>
    <property type="molecule type" value="Genomic_DNA"/>
</dbReference>
<protein>
    <recommendedName>
        <fullName evidence="1">DUF6906 domain-containing protein</fullName>
    </recommendedName>
</protein>
<dbReference type="InterPro" id="IPR054201">
    <property type="entry name" value="DUF6906"/>
</dbReference>
<dbReference type="AlphaFoldDB" id="A0A1G8PGP6"/>
<reference evidence="2 3" key="1">
    <citation type="submission" date="2016-10" db="EMBL/GenBank/DDBJ databases">
        <authorList>
            <person name="de Groot N.N."/>
        </authorList>
    </citation>
    <scope>NUCLEOTIDE SEQUENCE [LARGE SCALE GENOMIC DNA]</scope>
    <source>
        <strain evidence="2 3">DSM 2895</strain>
    </source>
</reference>
<dbReference type="GeneID" id="96991371"/>
<organism evidence="2 3">
    <name type="scientific">Aneurinibacillus migulanus</name>
    <name type="common">Bacillus migulanus</name>
    <dbReference type="NCBI Taxonomy" id="47500"/>
    <lineage>
        <taxon>Bacteria</taxon>
        <taxon>Bacillati</taxon>
        <taxon>Bacillota</taxon>
        <taxon>Bacilli</taxon>
        <taxon>Bacillales</taxon>
        <taxon>Paenibacillaceae</taxon>
        <taxon>Aneurinibacillus group</taxon>
        <taxon>Aneurinibacillus</taxon>
    </lineage>
</organism>
<proteinExistence type="predicted"/>
<dbReference type="Pfam" id="PF21847">
    <property type="entry name" value="DUF6906"/>
    <property type="match status" value="1"/>
</dbReference>
<evidence type="ECO:0000313" key="2">
    <source>
        <dbReference type="EMBL" id="SDI91674.1"/>
    </source>
</evidence>
<evidence type="ECO:0000259" key="1">
    <source>
        <dbReference type="Pfam" id="PF21847"/>
    </source>
</evidence>
<dbReference type="Proteomes" id="UP000182836">
    <property type="component" value="Unassembled WGS sequence"/>
</dbReference>
<sequence length="49" mass="6063">MRPRKPNRRERESIEWCNLNPDNWLIKIRHDETLSITHREVGTIREIPR</sequence>
<accession>A0A1G8PGP6</accession>
<feature type="domain" description="DUF6906" evidence="1">
    <location>
        <begin position="2"/>
        <end position="48"/>
    </location>
</feature>
<name>A0A1G8PGP6_ANEMI</name>
<gene>
    <name evidence="2" type="ORF">SAMN04487909_10981</name>
</gene>